<name>A0A6H9XG35_9CORY</name>
<protein>
    <recommendedName>
        <fullName evidence="6">SURF1-like protein</fullName>
    </recommendedName>
</protein>
<dbReference type="InterPro" id="IPR002994">
    <property type="entry name" value="Surf1/Shy1"/>
</dbReference>
<feature type="transmembrane region" description="Helical" evidence="6">
    <location>
        <begin position="226"/>
        <end position="246"/>
    </location>
</feature>
<dbReference type="AlphaFoldDB" id="A0A6H9XG35"/>
<feature type="compositionally biased region" description="Basic and acidic residues" evidence="7">
    <location>
        <begin position="325"/>
        <end position="338"/>
    </location>
</feature>
<dbReference type="GO" id="GO:0005886">
    <property type="term" value="C:plasma membrane"/>
    <property type="evidence" value="ECO:0007669"/>
    <property type="project" value="UniProtKB-SubCell"/>
</dbReference>
<dbReference type="PROSITE" id="PS50895">
    <property type="entry name" value="SURF1"/>
    <property type="match status" value="1"/>
</dbReference>
<evidence type="ECO:0000256" key="4">
    <source>
        <dbReference type="ARBA" id="ARBA00022989"/>
    </source>
</evidence>
<accession>A0A6H9XG35</accession>
<dbReference type="PANTHER" id="PTHR23427">
    <property type="entry name" value="SURFEIT LOCUS PROTEIN"/>
    <property type="match status" value="1"/>
</dbReference>
<dbReference type="Proteomes" id="UP000249886">
    <property type="component" value="Unassembled WGS sequence"/>
</dbReference>
<evidence type="ECO:0000256" key="2">
    <source>
        <dbReference type="ARBA" id="ARBA00007165"/>
    </source>
</evidence>
<evidence type="ECO:0000256" key="5">
    <source>
        <dbReference type="ARBA" id="ARBA00023136"/>
    </source>
</evidence>
<comment type="subcellular location">
    <subcellularLocation>
        <location evidence="6">Cell membrane</location>
        <topology evidence="6">Multi-pass membrane protein</topology>
    </subcellularLocation>
    <subcellularLocation>
        <location evidence="1">Membrane</location>
    </subcellularLocation>
</comment>
<evidence type="ECO:0000256" key="6">
    <source>
        <dbReference type="RuleBase" id="RU363076"/>
    </source>
</evidence>
<gene>
    <name evidence="8" type="ORF">NCTC10254_01282</name>
</gene>
<evidence type="ECO:0000313" key="9">
    <source>
        <dbReference type="Proteomes" id="UP000249886"/>
    </source>
</evidence>
<dbReference type="Pfam" id="PF02104">
    <property type="entry name" value="SURF1"/>
    <property type="match status" value="1"/>
</dbReference>
<proteinExistence type="inferred from homology"/>
<feature type="region of interest" description="Disordered" evidence="7">
    <location>
        <begin position="257"/>
        <end position="338"/>
    </location>
</feature>
<feature type="compositionally biased region" description="Low complexity" evidence="7">
    <location>
        <begin position="279"/>
        <end position="310"/>
    </location>
</feature>
<keyword evidence="6" id="KW-1003">Cell membrane</keyword>
<evidence type="ECO:0000256" key="3">
    <source>
        <dbReference type="ARBA" id="ARBA00022692"/>
    </source>
</evidence>
<evidence type="ECO:0000256" key="7">
    <source>
        <dbReference type="SAM" id="MobiDB-lite"/>
    </source>
</evidence>
<dbReference type="PANTHER" id="PTHR23427:SF2">
    <property type="entry name" value="SURFEIT LOCUS PROTEIN 1"/>
    <property type="match status" value="1"/>
</dbReference>
<evidence type="ECO:0000256" key="1">
    <source>
        <dbReference type="ARBA" id="ARBA00004370"/>
    </source>
</evidence>
<comment type="similarity">
    <text evidence="2 6">Belongs to the SURF1 family.</text>
</comment>
<keyword evidence="5 6" id="KW-0472">Membrane</keyword>
<dbReference type="EMBL" id="UARK01000006">
    <property type="protein sequence ID" value="SPW28287.1"/>
    <property type="molecule type" value="Genomic_DNA"/>
</dbReference>
<keyword evidence="4 6" id="KW-1133">Transmembrane helix</keyword>
<reference evidence="8 9" key="1">
    <citation type="submission" date="2018-06" db="EMBL/GenBank/DDBJ databases">
        <authorList>
            <consortium name="Pathogen Informatics"/>
            <person name="Doyle S."/>
        </authorList>
    </citation>
    <scope>NUCLEOTIDE SEQUENCE [LARGE SCALE GENOMIC DNA]</scope>
    <source>
        <strain evidence="8 9">NCTC10254</strain>
    </source>
</reference>
<feature type="transmembrane region" description="Helical" evidence="6">
    <location>
        <begin position="21"/>
        <end position="44"/>
    </location>
</feature>
<organism evidence="8 9">
    <name type="scientific">Corynebacterium matruchotii</name>
    <dbReference type="NCBI Taxonomy" id="43768"/>
    <lineage>
        <taxon>Bacteria</taxon>
        <taxon>Bacillati</taxon>
        <taxon>Actinomycetota</taxon>
        <taxon>Actinomycetes</taxon>
        <taxon>Mycobacteriales</taxon>
        <taxon>Corynebacteriaceae</taxon>
        <taxon>Corynebacterium</taxon>
    </lineage>
</organism>
<dbReference type="RefSeq" id="WP_005526368.1">
    <property type="nucleotide sequence ID" value="NZ_CP050134.2"/>
</dbReference>
<keyword evidence="3 6" id="KW-0812">Transmembrane</keyword>
<dbReference type="InterPro" id="IPR045214">
    <property type="entry name" value="Surf1/Surf4"/>
</dbReference>
<evidence type="ECO:0000313" key="8">
    <source>
        <dbReference type="EMBL" id="SPW28287.1"/>
    </source>
</evidence>
<dbReference type="GeneID" id="84574347"/>
<dbReference type="CDD" id="cd06662">
    <property type="entry name" value="SURF1"/>
    <property type="match status" value="1"/>
</dbReference>
<comment type="caution">
    <text evidence="8">The sequence shown here is derived from an EMBL/GenBank/DDBJ whole genome shotgun (WGS) entry which is preliminary data.</text>
</comment>
<sequence length="338" mass="37940">MARISRTTRTAQTGWRVFITPGWVITFLLVISFSYAAFTILSPWQLGKDAQIVNRNNHIEDAFNVDPKPYSDIFTSDGVIKDDQEWMRVTLTGRYLTEKEVILRLRPVESTPALHALTPFQLDSGEIILVNRGFEPTTADKETTIPPAPTEEVTILAHARVDEQQPQTAPRTDVDPKQVYGINTEQIGQIEGLTLAKDYVQLSDNQPGLLHFIPIPKLDRGNHLSYGFQWIAFGIMAPLGFGYFLWSEARERRRLREEEAEMAAQAAATPEREPDPEPQADSAAPIVSAAPVAQQAPTEAASQSTSTAAQGSRPRRSRYGNQHPNHYEKFAKRDDQRF</sequence>